<dbReference type="Pfam" id="PF00582">
    <property type="entry name" value="Usp"/>
    <property type="match status" value="1"/>
</dbReference>
<organism evidence="5 6">
    <name type="scientific">Thiolapillus brandeum</name>
    <dbReference type="NCBI Taxonomy" id="1076588"/>
    <lineage>
        <taxon>Bacteria</taxon>
        <taxon>Pseudomonadati</taxon>
        <taxon>Pseudomonadota</taxon>
        <taxon>Gammaproteobacteria</taxon>
        <taxon>Chromatiales</taxon>
        <taxon>Sedimenticolaceae</taxon>
        <taxon>Thiolapillus</taxon>
    </lineage>
</organism>
<evidence type="ECO:0000259" key="4">
    <source>
        <dbReference type="Pfam" id="PF00582"/>
    </source>
</evidence>
<keyword evidence="2" id="KW-0547">Nucleotide-binding</keyword>
<name>A0A7U6GJT5_9GAMM</name>
<keyword evidence="3" id="KW-0067">ATP-binding</keyword>
<evidence type="ECO:0000256" key="3">
    <source>
        <dbReference type="ARBA" id="ARBA00022840"/>
    </source>
</evidence>
<dbReference type="PANTHER" id="PTHR46268:SF27">
    <property type="entry name" value="UNIVERSAL STRESS PROTEIN RV2623"/>
    <property type="match status" value="1"/>
</dbReference>
<evidence type="ECO:0000256" key="2">
    <source>
        <dbReference type="ARBA" id="ARBA00022741"/>
    </source>
</evidence>
<dbReference type="Proteomes" id="UP000031631">
    <property type="component" value="Chromosome"/>
</dbReference>
<sequence length="161" mass="18155">MKKVLVPMDLSPVSEEALRYAVDCACANTRQLILVHVVDYLDIGSLGLVGLADREQELREEMVKEAQQGLEKLARKYAREGLIFKTRIVFDRPWRGIINVAIEEAVDAIVMGSHGRGKVAESLLGSVAGRVVHEAPVPVTIIRPKKMRERLINHWRHRGRE</sequence>
<dbReference type="SUPFAM" id="SSF52402">
    <property type="entry name" value="Adenine nucleotide alpha hydrolases-like"/>
    <property type="match status" value="1"/>
</dbReference>
<accession>A0A7U6GJT5</accession>
<comment type="similarity">
    <text evidence="1">Belongs to the universal stress protein A family.</text>
</comment>
<dbReference type="KEGG" id="tbn:TBH_C1993"/>
<dbReference type="AlphaFoldDB" id="A0A7U6GJT5"/>
<feature type="domain" description="UspA" evidence="4">
    <location>
        <begin position="1"/>
        <end position="143"/>
    </location>
</feature>
<dbReference type="PANTHER" id="PTHR46268">
    <property type="entry name" value="STRESS RESPONSE PROTEIN NHAX"/>
    <property type="match status" value="1"/>
</dbReference>
<dbReference type="InterPro" id="IPR006015">
    <property type="entry name" value="Universal_stress_UspA"/>
</dbReference>
<dbReference type="InterPro" id="IPR006016">
    <property type="entry name" value="UspA"/>
</dbReference>
<reference evidence="5 6" key="1">
    <citation type="journal article" date="2014" name="PLoS ONE">
        <title>Physiological and genomic features of a novel sulfur-oxidizing gammaproteobacterium belonging to a previously uncultivated symbiotic lineage isolated from a hydrothermal vent.</title>
        <authorList>
            <person name="Nunoura T."/>
            <person name="Takaki Y."/>
            <person name="Kazama H."/>
            <person name="Kakuta J."/>
            <person name="Shimamura S."/>
            <person name="Makita H."/>
            <person name="Hirai M."/>
            <person name="Miyazaki M."/>
            <person name="Takai K."/>
        </authorList>
    </citation>
    <scope>NUCLEOTIDE SEQUENCE [LARGE SCALE GENOMIC DNA]</scope>
    <source>
        <strain evidence="5 6">Hiromi1</strain>
    </source>
</reference>
<proteinExistence type="inferred from homology"/>
<dbReference type="RefSeq" id="WP_052470081.1">
    <property type="nucleotide sequence ID" value="NZ_AP012273.1"/>
</dbReference>
<dbReference type="InterPro" id="IPR014729">
    <property type="entry name" value="Rossmann-like_a/b/a_fold"/>
</dbReference>
<dbReference type="PRINTS" id="PR01438">
    <property type="entry name" value="UNVRSLSTRESS"/>
</dbReference>
<keyword evidence="6" id="KW-1185">Reference proteome</keyword>
<dbReference type="CDD" id="cd23659">
    <property type="entry name" value="USP_At3g01520-like"/>
    <property type="match status" value="1"/>
</dbReference>
<dbReference type="EMBL" id="AP012273">
    <property type="protein sequence ID" value="BAO44908.1"/>
    <property type="molecule type" value="Genomic_DNA"/>
</dbReference>
<protein>
    <recommendedName>
        <fullName evidence="4">UspA domain-containing protein</fullName>
    </recommendedName>
</protein>
<dbReference type="Gene3D" id="3.40.50.620">
    <property type="entry name" value="HUPs"/>
    <property type="match status" value="1"/>
</dbReference>
<gene>
    <name evidence="5" type="ORF">TBH_C1993</name>
</gene>
<dbReference type="GO" id="GO:0005524">
    <property type="term" value="F:ATP binding"/>
    <property type="evidence" value="ECO:0007669"/>
    <property type="project" value="UniProtKB-KW"/>
</dbReference>
<evidence type="ECO:0000313" key="5">
    <source>
        <dbReference type="EMBL" id="BAO44908.1"/>
    </source>
</evidence>
<evidence type="ECO:0000256" key="1">
    <source>
        <dbReference type="ARBA" id="ARBA00008791"/>
    </source>
</evidence>
<dbReference type="OrthoDB" id="5567285at2"/>
<evidence type="ECO:0000313" key="6">
    <source>
        <dbReference type="Proteomes" id="UP000031631"/>
    </source>
</evidence>